<gene>
    <name evidence="2" type="ORF">CGI_10015209</name>
</gene>
<dbReference type="Pfam" id="PF00248">
    <property type="entry name" value="Aldo_ket_red"/>
    <property type="match status" value="1"/>
</dbReference>
<dbReference type="HOGENOM" id="CLU_023205_0_0_1"/>
<organism evidence="2">
    <name type="scientific">Magallana gigas</name>
    <name type="common">Pacific oyster</name>
    <name type="synonym">Crassostrea gigas</name>
    <dbReference type="NCBI Taxonomy" id="29159"/>
    <lineage>
        <taxon>Eukaryota</taxon>
        <taxon>Metazoa</taxon>
        <taxon>Spiralia</taxon>
        <taxon>Lophotrochozoa</taxon>
        <taxon>Mollusca</taxon>
        <taxon>Bivalvia</taxon>
        <taxon>Autobranchia</taxon>
        <taxon>Pteriomorphia</taxon>
        <taxon>Ostreida</taxon>
        <taxon>Ostreoidea</taxon>
        <taxon>Ostreidae</taxon>
        <taxon>Magallana</taxon>
    </lineage>
</organism>
<feature type="domain" description="NADP-dependent oxidoreductase" evidence="1">
    <location>
        <begin position="19"/>
        <end position="269"/>
    </location>
</feature>
<name>K1Q2V0_MAGGI</name>
<dbReference type="AlphaFoldDB" id="K1Q2V0"/>
<dbReference type="GO" id="GO:0016491">
    <property type="term" value="F:oxidoreductase activity"/>
    <property type="evidence" value="ECO:0007669"/>
    <property type="project" value="InterPro"/>
</dbReference>
<evidence type="ECO:0000313" key="2">
    <source>
        <dbReference type="EMBL" id="EKC25709.1"/>
    </source>
</evidence>
<dbReference type="PANTHER" id="PTHR11732">
    <property type="entry name" value="ALDO/KETO REDUCTASE"/>
    <property type="match status" value="1"/>
</dbReference>
<dbReference type="FunFam" id="3.20.20.100:FF:000029">
    <property type="entry name" value="Aldo-keto reductase"/>
    <property type="match status" value="1"/>
</dbReference>
<dbReference type="PRINTS" id="PR00069">
    <property type="entry name" value="ALDKETRDTASE"/>
</dbReference>
<sequence>MDDSLTSVTLSNGLHMPSVGLGTWQSPKDELKVAVRAALDDGYRHIDTAYSYLNEDAIGEVLQEYIKSGKVKREDLFIVTKLAMIHMEPALVKRSIEMSLKKLQLDYVDLYLIHFPVQFAAMEELVDLGLTKSLGLSNCSISQVERICKISKHKPVSNQVECHIYLPQNELFDACKKLGLAVTAYAPFGSPGRFEQLREIDAPVVLEDPVITKIAKRYSKSPAHILLRNLLQRGIIVIPKSVTPHRIRSNIQVFDFSLTKEEMEDIAGIKTKRRLFAAVGLM</sequence>
<dbReference type="PROSITE" id="PS00063">
    <property type="entry name" value="ALDOKETO_REDUCTASE_3"/>
    <property type="match status" value="1"/>
</dbReference>
<dbReference type="InterPro" id="IPR036812">
    <property type="entry name" value="NAD(P)_OxRdtase_dom_sf"/>
</dbReference>
<dbReference type="PROSITE" id="PS00798">
    <property type="entry name" value="ALDOKETO_REDUCTASE_1"/>
    <property type="match status" value="1"/>
</dbReference>
<reference evidence="2" key="1">
    <citation type="journal article" date="2012" name="Nature">
        <title>The oyster genome reveals stress adaptation and complexity of shell formation.</title>
        <authorList>
            <person name="Zhang G."/>
            <person name="Fang X."/>
            <person name="Guo X."/>
            <person name="Li L."/>
            <person name="Luo R."/>
            <person name="Xu F."/>
            <person name="Yang P."/>
            <person name="Zhang L."/>
            <person name="Wang X."/>
            <person name="Qi H."/>
            <person name="Xiong Z."/>
            <person name="Que H."/>
            <person name="Xie Y."/>
            <person name="Holland P.W."/>
            <person name="Paps J."/>
            <person name="Zhu Y."/>
            <person name="Wu F."/>
            <person name="Chen Y."/>
            <person name="Wang J."/>
            <person name="Peng C."/>
            <person name="Meng J."/>
            <person name="Yang L."/>
            <person name="Liu J."/>
            <person name="Wen B."/>
            <person name="Zhang N."/>
            <person name="Huang Z."/>
            <person name="Zhu Q."/>
            <person name="Feng Y."/>
            <person name="Mount A."/>
            <person name="Hedgecock D."/>
            <person name="Xu Z."/>
            <person name="Liu Y."/>
            <person name="Domazet-Loso T."/>
            <person name="Du Y."/>
            <person name="Sun X."/>
            <person name="Zhang S."/>
            <person name="Liu B."/>
            <person name="Cheng P."/>
            <person name="Jiang X."/>
            <person name="Li J."/>
            <person name="Fan D."/>
            <person name="Wang W."/>
            <person name="Fu W."/>
            <person name="Wang T."/>
            <person name="Wang B."/>
            <person name="Zhang J."/>
            <person name="Peng Z."/>
            <person name="Li Y."/>
            <person name="Li N."/>
            <person name="Wang J."/>
            <person name="Chen M."/>
            <person name="He Y."/>
            <person name="Tan F."/>
            <person name="Song X."/>
            <person name="Zheng Q."/>
            <person name="Huang R."/>
            <person name="Yang H."/>
            <person name="Du X."/>
            <person name="Chen L."/>
            <person name="Yang M."/>
            <person name="Gaffney P.M."/>
            <person name="Wang S."/>
            <person name="Luo L."/>
            <person name="She Z."/>
            <person name="Ming Y."/>
            <person name="Huang W."/>
            <person name="Zhang S."/>
            <person name="Huang B."/>
            <person name="Zhang Y."/>
            <person name="Qu T."/>
            <person name="Ni P."/>
            <person name="Miao G."/>
            <person name="Wang J."/>
            <person name="Wang Q."/>
            <person name="Steinberg C.E."/>
            <person name="Wang H."/>
            <person name="Li N."/>
            <person name="Qian L."/>
            <person name="Zhang G."/>
            <person name="Li Y."/>
            <person name="Yang H."/>
            <person name="Liu X."/>
            <person name="Wang J."/>
            <person name="Yin Y."/>
            <person name="Wang J."/>
        </authorList>
    </citation>
    <scope>NUCLEOTIDE SEQUENCE [LARGE SCALE GENOMIC DNA]</scope>
    <source>
        <strain evidence="2">05x7-T-G4-1.051#20</strain>
    </source>
</reference>
<dbReference type="InterPro" id="IPR023210">
    <property type="entry name" value="NADP_OxRdtase_dom"/>
</dbReference>
<accession>K1Q2V0</accession>
<dbReference type="SUPFAM" id="SSF51430">
    <property type="entry name" value="NAD(P)-linked oxidoreductase"/>
    <property type="match status" value="1"/>
</dbReference>
<dbReference type="Gene3D" id="3.20.20.100">
    <property type="entry name" value="NADP-dependent oxidoreductase domain"/>
    <property type="match status" value="1"/>
</dbReference>
<dbReference type="InterPro" id="IPR018170">
    <property type="entry name" value="Aldo/ket_reductase_CS"/>
</dbReference>
<proteinExistence type="predicted"/>
<dbReference type="InParanoid" id="K1Q2V0"/>
<evidence type="ECO:0000259" key="1">
    <source>
        <dbReference type="Pfam" id="PF00248"/>
    </source>
</evidence>
<dbReference type="EMBL" id="JH817541">
    <property type="protein sequence ID" value="EKC25709.1"/>
    <property type="molecule type" value="Genomic_DNA"/>
</dbReference>
<dbReference type="InterPro" id="IPR020471">
    <property type="entry name" value="AKR"/>
</dbReference>
<dbReference type="PIRSF" id="PIRSF000097">
    <property type="entry name" value="AKR"/>
    <property type="match status" value="1"/>
</dbReference>
<protein>
    <submittedName>
        <fullName evidence="2">Aldo-keto reductase family 1 member B10</fullName>
    </submittedName>
</protein>